<dbReference type="PANTHER" id="PTHR47481:SF22">
    <property type="entry name" value="RETROTRANSPOSON GAG DOMAIN-CONTAINING PROTEIN"/>
    <property type="match status" value="1"/>
</dbReference>
<feature type="transmembrane region" description="Helical" evidence="2">
    <location>
        <begin position="20"/>
        <end position="39"/>
    </location>
</feature>
<dbReference type="OrthoDB" id="1912561at2759"/>
<feature type="compositionally biased region" description="Low complexity" evidence="1">
    <location>
        <begin position="160"/>
        <end position="184"/>
    </location>
</feature>
<evidence type="ECO:0000313" key="3">
    <source>
        <dbReference type="EMBL" id="KAA8532587.1"/>
    </source>
</evidence>
<accession>A0A5J5AT53</accession>
<dbReference type="AlphaFoldDB" id="A0A5J5AT53"/>
<dbReference type="Proteomes" id="UP000325577">
    <property type="component" value="Linkage Group LG19"/>
</dbReference>
<proteinExistence type="predicted"/>
<keyword evidence="2" id="KW-0812">Transmembrane</keyword>
<reference evidence="3 4" key="1">
    <citation type="submission" date="2019-09" db="EMBL/GenBank/DDBJ databases">
        <title>A chromosome-level genome assembly of the Chinese tupelo Nyssa sinensis.</title>
        <authorList>
            <person name="Yang X."/>
            <person name="Kang M."/>
            <person name="Yang Y."/>
            <person name="Xiong H."/>
            <person name="Wang M."/>
            <person name="Zhang Z."/>
            <person name="Wang Z."/>
            <person name="Wu H."/>
            <person name="Ma T."/>
            <person name="Liu J."/>
            <person name="Xi Z."/>
        </authorList>
    </citation>
    <scope>NUCLEOTIDE SEQUENCE [LARGE SCALE GENOMIC DNA]</scope>
    <source>
        <strain evidence="3">J267</strain>
        <tissue evidence="3">Leaf</tissue>
    </source>
</reference>
<feature type="compositionally biased region" description="Polar residues" evidence="1">
    <location>
        <begin position="191"/>
        <end position="209"/>
    </location>
</feature>
<evidence type="ECO:0000313" key="4">
    <source>
        <dbReference type="Proteomes" id="UP000325577"/>
    </source>
</evidence>
<evidence type="ECO:0000256" key="2">
    <source>
        <dbReference type="SAM" id="Phobius"/>
    </source>
</evidence>
<organism evidence="3 4">
    <name type="scientific">Nyssa sinensis</name>
    <dbReference type="NCBI Taxonomy" id="561372"/>
    <lineage>
        <taxon>Eukaryota</taxon>
        <taxon>Viridiplantae</taxon>
        <taxon>Streptophyta</taxon>
        <taxon>Embryophyta</taxon>
        <taxon>Tracheophyta</taxon>
        <taxon>Spermatophyta</taxon>
        <taxon>Magnoliopsida</taxon>
        <taxon>eudicotyledons</taxon>
        <taxon>Gunneridae</taxon>
        <taxon>Pentapetalae</taxon>
        <taxon>asterids</taxon>
        <taxon>Cornales</taxon>
        <taxon>Nyssaceae</taxon>
        <taxon>Nyssa</taxon>
    </lineage>
</organism>
<keyword evidence="2" id="KW-1133">Transmembrane helix</keyword>
<evidence type="ECO:0000256" key="1">
    <source>
        <dbReference type="SAM" id="MobiDB-lite"/>
    </source>
</evidence>
<sequence>MENNSTTPNPTYNIWVRQDQLILNALIGSLSPTIILFIARAKTSQEAWTILANTYAKPSRGCIKQVKTLFKNSTKGTLTIIDFLQSVKARADELSTLGAPIDEEDLTKKILDGLGDDYKELVHVVQACDNPISFDELHEKLLTFEASLQGKTKELAHFPATANPTNRTNTNWRPQNTNNNWRPNPHGHTGWRSSPNSYTHPPMTSNSGTPPRDNHPLPRPYLGHCQICGIQGHTAKQCLSFQLVPIQPSNKDSTPPTSTQSTPWQPRAHFAANVASNNPAWLLDSGASHHVTTDLSGCVIHRLRPYSSHKLDAHSKPCIFLGY</sequence>
<evidence type="ECO:0008006" key="5">
    <source>
        <dbReference type="Google" id="ProtNLM"/>
    </source>
</evidence>
<name>A0A5J5AT53_9ASTE</name>
<feature type="region of interest" description="Disordered" evidence="1">
    <location>
        <begin position="160"/>
        <end position="218"/>
    </location>
</feature>
<dbReference type="EMBL" id="CM018042">
    <property type="protein sequence ID" value="KAA8532587.1"/>
    <property type="molecule type" value="Genomic_DNA"/>
</dbReference>
<keyword evidence="2" id="KW-0472">Membrane</keyword>
<dbReference type="PANTHER" id="PTHR47481">
    <property type="match status" value="1"/>
</dbReference>
<dbReference type="Pfam" id="PF14223">
    <property type="entry name" value="Retrotran_gag_2"/>
    <property type="match status" value="1"/>
</dbReference>
<gene>
    <name evidence="3" type="ORF">F0562_032597</name>
</gene>
<protein>
    <recommendedName>
        <fullName evidence="5">CCHC-type domain-containing protein</fullName>
    </recommendedName>
</protein>
<keyword evidence="4" id="KW-1185">Reference proteome</keyword>